<feature type="domain" description="MAM" evidence="1">
    <location>
        <begin position="107"/>
        <end position="182"/>
    </location>
</feature>
<gene>
    <name evidence="2" type="ORF">B4U80_13593</name>
</gene>
<dbReference type="AlphaFoldDB" id="A0A443SVC2"/>
<dbReference type="STRING" id="299467.A0A443SVC2"/>
<protein>
    <submittedName>
        <fullName evidence="2">MAM domain-containing glycosylphosphatidylinositol anchor protein 2-like protein</fullName>
    </submittedName>
</protein>
<dbReference type="SUPFAM" id="SSF49899">
    <property type="entry name" value="Concanavalin A-like lectins/glucanases"/>
    <property type="match status" value="1"/>
</dbReference>
<dbReference type="GO" id="GO:0016020">
    <property type="term" value="C:membrane"/>
    <property type="evidence" value="ECO:0007669"/>
    <property type="project" value="InterPro"/>
</dbReference>
<dbReference type="Gene3D" id="2.60.120.200">
    <property type="match status" value="1"/>
</dbReference>
<dbReference type="InterPro" id="IPR013320">
    <property type="entry name" value="ConA-like_dom_sf"/>
</dbReference>
<evidence type="ECO:0000259" key="1">
    <source>
        <dbReference type="PROSITE" id="PS50060"/>
    </source>
</evidence>
<accession>A0A443SVC2</accession>
<comment type="caution">
    <text evidence="2">The sequence shown here is derived from an EMBL/GenBank/DDBJ whole genome shotgun (WGS) entry which is preliminary data.</text>
</comment>
<dbReference type="Pfam" id="PF00629">
    <property type="entry name" value="MAM"/>
    <property type="match status" value="1"/>
</dbReference>
<reference evidence="2 3" key="1">
    <citation type="journal article" date="2018" name="Gigascience">
        <title>Genomes of trombidid mites reveal novel predicted allergens and laterally-transferred genes associated with secondary metabolism.</title>
        <authorList>
            <person name="Dong X."/>
            <person name="Chaisiri K."/>
            <person name="Xia D."/>
            <person name="Armstrong S.D."/>
            <person name="Fang Y."/>
            <person name="Donnelly M.J."/>
            <person name="Kadowaki T."/>
            <person name="McGarry J.W."/>
            <person name="Darby A.C."/>
            <person name="Makepeace B.L."/>
        </authorList>
    </citation>
    <scope>NUCLEOTIDE SEQUENCE [LARGE SCALE GENOMIC DNA]</scope>
    <source>
        <strain evidence="2">UoL-UT</strain>
    </source>
</reference>
<dbReference type="PROSITE" id="PS50060">
    <property type="entry name" value="MAM_2"/>
    <property type="match status" value="1"/>
</dbReference>
<evidence type="ECO:0000313" key="2">
    <source>
        <dbReference type="EMBL" id="RWS31471.1"/>
    </source>
</evidence>
<keyword evidence="3" id="KW-1185">Reference proteome</keyword>
<organism evidence="2 3">
    <name type="scientific">Leptotrombidium deliense</name>
    <dbReference type="NCBI Taxonomy" id="299467"/>
    <lineage>
        <taxon>Eukaryota</taxon>
        <taxon>Metazoa</taxon>
        <taxon>Ecdysozoa</taxon>
        <taxon>Arthropoda</taxon>
        <taxon>Chelicerata</taxon>
        <taxon>Arachnida</taxon>
        <taxon>Acari</taxon>
        <taxon>Acariformes</taxon>
        <taxon>Trombidiformes</taxon>
        <taxon>Prostigmata</taxon>
        <taxon>Anystina</taxon>
        <taxon>Parasitengona</taxon>
        <taxon>Trombiculoidea</taxon>
        <taxon>Trombiculidae</taxon>
        <taxon>Leptotrombidium</taxon>
    </lineage>
</organism>
<dbReference type="EMBL" id="NCKV01000155">
    <property type="protein sequence ID" value="RWS31471.1"/>
    <property type="molecule type" value="Genomic_DNA"/>
</dbReference>
<proteinExistence type="predicted"/>
<sequence length="194" mass="22254">MKAAQFPEKQKLYSIKRMHLNIYQLMVCKTYSGGYAYFETSYKAINRVFSSAALESGYNEPQRIAIIDNNNNKTDTKLSASGGQLSLFKETLISRPDETRTVIPNVAHLISPNITRGGPQGLCISFFYNIDGLSSDRLRILVRDIQSGENQTVWQSRMHSDGNWIKSEIAYSYNELHQVMFSDQFNPYRNRCMQ</sequence>
<dbReference type="Proteomes" id="UP000288716">
    <property type="component" value="Unassembled WGS sequence"/>
</dbReference>
<dbReference type="OrthoDB" id="409956at2759"/>
<dbReference type="VEuPathDB" id="VectorBase:LDEU000569"/>
<name>A0A443SVC2_9ACAR</name>
<dbReference type="InterPro" id="IPR000998">
    <property type="entry name" value="MAM_dom"/>
</dbReference>
<evidence type="ECO:0000313" key="3">
    <source>
        <dbReference type="Proteomes" id="UP000288716"/>
    </source>
</evidence>